<gene>
    <name evidence="38" type="ORF">MG293_018420</name>
</gene>
<evidence type="ECO:0000256" key="20">
    <source>
        <dbReference type="ARBA" id="ARBA00022833"/>
    </source>
</evidence>
<dbReference type="AlphaFoldDB" id="A0AAD4TRG0"/>
<evidence type="ECO:0000256" key="17">
    <source>
        <dbReference type="ARBA" id="ARBA00022729"/>
    </source>
</evidence>
<dbReference type="InterPro" id="IPR039396">
    <property type="entry name" value="Deltex_C"/>
</dbReference>
<evidence type="ECO:0000259" key="36">
    <source>
        <dbReference type="PROSITE" id="PS50918"/>
    </source>
</evidence>
<keyword evidence="10" id="KW-0963">Cytoplasm</keyword>
<dbReference type="GO" id="GO:0007219">
    <property type="term" value="P:Notch signaling pathway"/>
    <property type="evidence" value="ECO:0007669"/>
    <property type="project" value="UniProtKB-KW"/>
</dbReference>
<dbReference type="FunFam" id="3.30.720.50:FF:000004">
    <property type="entry name" value="Probable E3 ubiquitin-protein ligase DTX2"/>
    <property type="match status" value="1"/>
</dbReference>
<feature type="signal peptide" evidence="34">
    <location>
        <begin position="1"/>
        <end position="22"/>
    </location>
</feature>
<dbReference type="Gene3D" id="3.30.720.50">
    <property type="match status" value="2"/>
</dbReference>
<reference evidence="38" key="1">
    <citation type="submission" date="2022-03" db="EMBL/GenBank/DDBJ databases">
        <title>Genomic analyses of argali, domestic sheep and their hybrids provide insights into chromosomal evolution, heterosis and genetic basis of agronomic traits.</title>
        <authorList>
            <person name="Li M."/>
        </authorList>
    </citation>
    <scope>NUCLEOTIDE SEQUENCE</scope>
    <source>
        <strain evidence="38">CAU-MHL-2022a</strain>
        <tissue evidence="38">Skin</tissue>
    </source>
</reference>
<evidence type="ECO:0000313" key="38">
    <source>
        <dbReference type="EMBL" id="KAI4531906.1"/>
    </source>
</evidence>
<dbReference type="PROSITE" id="PS00682">
    <property type="entry name" value="ZP_1"/>
    <property type="match status" value="1"/>
</dbReference>
<dbReference type="SUPFAM" id="SSF57850">
    <property type="entry name" value="RING/U-box"/>
    <property type="match status" value="1"/>
</dbReference>
<dbReference type="FunFam" id="2.60.40.3210:FF:000001">
    <property type="entry name" value="Zona pellucida sperm-binding protein 3"/>
    <property type="match status" value="1"/>
</dbReference>
<keyword evidence="26" id="KW-0278">Fertilization</keyword>
<dbReference type="Proteomes" id="UP001214576">
    <property type="component" value="Unassembled WGS sequence"/>
</dbReference>
<evidence type="ECO:0000256" key="10">
    <source>
        <dbReference type="ARBA" id="ARBA00022490"/>
    </source>
</evidence>
<evidence type="ECO:0000256" key="27">
    <source>
        <dbReference type="ARBA" id="ARBA00024183"/>
    </source>
</evidence>
<dbReference type="SUPFAM" id="SSF117839">
    <property type="entry name" value="WWE domain"/>
    <property type="match status" value="2"/>
</dbReference>
<dbReference type="SMART" id="SM00184">
    <property type="entry name" value="RING"/>
    <property type="match status" value="1"/>
</dbReference>
<evidence type="ECO:0000256" key="15">
    <source>
        <dbReference type="ARBA" id="ARBA00022692"/>
    </source>
</evidence>
<dbReference type="SMART" id="SM00678">
    <property type="entry name" value="WWE"/>
    <property type="match status" value="2"/>
</dbReference>
<evidence type="ECO:0000256" key="3">
    <source>
        <dbReference type="ARBA" id="ARBA00004496"/>
    </source>
</evidence>
<keyword evidence="11" id="KW-0964">Secreted</keyword>
<evidence type="ECO:0000256" key="1">
    <source>
        <dbReference type="ARBA" id="ARBA00000900"/>
    </source>
</evidence>
<comment type="pathway">
    <text evidence="4">Protein modification; protein ubiquitination.</text>
</comment>
<evidence type="ECO:0000256" key="12">
    <source>
        <dbReference type="ARBA" id="ARBA00022530"/>
    </source>
</evidence>
<dbReference type="InterPro" id="IPR001841">
    <property type="entry name" value="Znf_RING"/>
</dbReference>
<dbReference type="FunFam" id="2.60.40.4100:FF:000002">
    <property type="entry name" value="Zona pellucida sperm-binding protein 3"/>
    <property type="match status" value="1"/>
</dbReference>
<dbReference type="CDD" id="cd16672">
    <property type="entry name" value="RING-H2_DTX2"/>
    <property type="match status" value="1"/>
</dbReference>
<dbReference type="InterPro" id="IPR013083">
    <property type="entry name" value="Znf_RING/FYVE/PHD"/>
</dbReference>
<keyword evidence="17 34" id="KW-0732">Signal</keyword>
<dbReference type="GO" id="GO:0005737">
    <property type="term" value="C:cytoplasm"/>
    <property type="evidence" value="ECO:0007669"/>
    <property type="project" value="UniProtKB-SubCell"/>
</dbReference>
<keyword evidence="16" id="KW-0479">Metal-binding</keyword>
<dbReference type="EMBL" id="JAKZEL010000023">
    <property type="protein sequence ID" value="KAI4531906.1"/>
    <property type="molecule type" value="Genomic_DNA"/>
</dbReference>
<dbReference type="Pfam" id="PF00100">
    <property type="entry name" value="Zona_pellucida"/>
    <property type="match status" value="1"/>
</dbReference>
<dbReference type="PROSITE" id="PS51034">
    <property type="entry name" value="ZP_2"/>
    <property type="match status" value="1"/>
</dbReference>
<keyword evidence="23" id="KW-0472">Membrane</keyword>
<comment type="similarity">
    <text evidence="5">Belongs to the ZP domain family. ZPC subfamily.</text>
</comment>
<dbReference type="InterPro" id="IPR048290">
    <property type="entry name" value="ZP_chr"/>
</dbReference>
<dbReference type="Gene3D" id="3.30.390.130">
    <property type="match status" value="1"/>
</dbReference>
<comment type="caution">
    <text evidence="38">The sequence shown here is derived from an EMBL/GenBank/DDBJ whole genome shotgun (WGS) entry which is preliminary data.</text>
</comment>
<keyword evidence="13" id="KW-0808">Transferase</keyword>
<feature type="domain" description="RING-type" evidence="35">
    <location>
        <begin position="874"/>
        <end position="935"/>
    </location>
</feature>
<evidence type="ECO:0000256" key="31">
    <source>
        <dbReference type="ARBA" id="ARBA00079892"/>
    </source>
</evidence>
<protein>
    <recommendedName>
        <fullName evidence="8">Zona pellucida sperm-binding protein 3</fullName>
        <ecNumber evidence="7">2.3.2.27</ecNumber>
    </recommendedName>
    <alternativeName>
        <fullName evidence="31">Sperm receptor</fullName>
    </alternativeName>
    <alternativeName>
        <fullName evidence="29">Zona pellucida glycoprotein 3</fullName>
    </alternativeName>
    <alternativeName>
        <fullName evidence="28">Zona pellucida protein C</fullName>
    </alternativeName>
</protein>
<dbReference type="PROSITE" id="PS50918">
    <property type="entry name" value="WWE"/>
    <property type="match status" value="2"/>
</dbReference>
<comment type="subunit">
    <text evidence="30">Polymers of ZP2 and ZP3 organized into long filaments cross-linked by ZP1 homodimers. Interacts with ZP1 and ZP2.</text>
</comment>
<evidence type="ECO:0000256" key="7">
    <source>
        <dbReference type="ARBA" id="ARBA00012483"/>
    </source>
</evidence>
<comment type="similarity">
    <text evidence="6">Belongs to the Deltex family.</text>
</comment>
<dbReference type="InterPro" id="IPR042235">
    <property type="entry name" value="ZP-C_dom"/>
</dbReference>
<dbReference type="Gene3D" id="3.30.40.10">
    <property type="entry name" value="Zinc/RING finger domain, C3HC4 (zinc finger)"/>
    <property type="match status" value="1"/>
</dbReference>
<evidence type="ECO:0000256" key="14">
    <source>
        <dbReference type="ARBA" id="ARBA00022685"/>
    </source>
</evidence>
<dbReference type="GO" id="GO:0005886">
    <property type="term" value="C:plasma membrane"/>
    <property type="evidence" value="ECO:0007669"/>
    <property type="project" value="UniProtKB-SubCell"/>
</dbReference>
<keyword evidence="21" id="KW-0914">Notch signaling pathway</keyword>
<dbReference type="InterPro" id="IPR001507">
    <property type="entry name" value="ZP_dom"/>
</dbReference>
<evidence type="ECO:0000256" key="29">
    <source>
        <dbReference type="ARBA" id="ARBA00030824"/>
    </source>
</evidence>
<keyword evidence="12" id="KW-0272">Extracellular matrix</keyword>
<evidence type="ECO:0000256" key="19">
    <source>
        <dbReference type="ARBA" id="ARBA00022771"/>
    </source>
</evidence>
<keyword evidence="25" id="KW-0325">Glycoprotein</keyword>
<evidence type="ECO:0000256" key="8">
    <source>
        <dbReference type="ARBA" id="ARBA00017980"/>
    </source>
</evidence>
<dbReference type="FunFam" id="3.30.390.130:FF:000001">
    <property type="entry name" value="Probable E3 ubiquitin-protein ligase DTX3"/>
    <property type="match status" value="1"/>
</dbReference>
<keyword evidence="9" id="KW-1003">Cell membrane</keyword>
<evidence type="ECO:0000313" key="39">
    <source>
        <dbReference type="Proteomes" id="UP001214576"/>
    </source>
</evidence>
<keyword evidence="24" id="KW-1015">Disulfide bond</keyword>
<dbReference type="InterPro" id="IPR039399">
    <property type="entry name" value="Deltex_C_sf"/>
</dbReference>
<evidence type="ECO:0000256" key="11">
    <source>
        <dbReference type="ARBA" id="ARBA00022525"/>
    </source>
</evidence>
<evidence type="ECO:0000256" key="22">
    <source>
        <dbReference type="ARBA" id="ARBA00022989"/>
    </source>
</evidence>
<evidence type="ECO:0000256" key="23">
    <source>
        <dbReference type="ARBA" id="ARBA00023136"/>
    </source>
</evidence>
<dbReference type="GO" id="GO:0035805">
    <property type="term" value="C:egg coat"/>
    <property type="evidence" value="ECO:0007669"/>
    <property type="project" value="UniProtKB-SubCell"/>
</dbReference>
<dbReference type="GO" id="GO:0016567">
    <property type="term" value="P:protein ubiquitination"/>
    <property type="evidence" value="ECO:0007669"/>
    <property type="project" value="InterPro"/>
</dbReference>
<evidence type="ECO:0000256" key="5">
    <source>
        <dbReference type="ARBA" id="ARBA00006735"/>
    </source>
</evidence>
<feature type="chain" id="PRO_5041987848" description="Zona pellucida sperm-binding protein 3" evidence="34">
    <location>
        <begin position="23"/>
        <end position="1084"/>
    </location>
</feature>
<proteinExistence type="inferred from homology"/>
<dbReference type="InterPro" id="IPR017977">
    <property type="entry name" value="ZP_dom_CS"/>
</dbReference>
<keyword evidence="20" id="KW-0862">Zinc</keyword>
<evidence type="ECO:0000256" key="30">
    <source>
        <dbReference type="ARBA" id="ARBA00047057"/>
    </source>
</evidence>
<dbReference type="SMART" id="SM00241">
    <property type="entry name" value="ZP"/>
    <property type="match status" value="1"/>
</dbReference>
<dbReference type="Pfam" id="PF02825">
    <property type="entry name" value="WWE"/>
    <property type="match status" value="2"/>
</dbReference>
<dbReference type="Gene3D" id="2.60.40.3210">
    <property type="entry name" value="Zona pellucida, ZP-N domain"/>
    <property type="match status" value="1"/>
</dbReference>
<keyword evidence="18" id="KW-0677">Repeat</keyword>
<evidence type="ECO:0000256" key="24">
    <source>
        <dbReference type="ARBA" id="ARBA00023157"/>
    </source>
</evidence>
<dbReference type="InterPro" id="IPR055356">
    <property type="entry name" value="ZP-N"/>
</dbReference>
<dbReference type="PROSITE" id="PS50089">
    <property type="entry name" value="ZF_RING_2"/>
    <property type="match status" value="1"/>
</dbReference>
<evidence type="ECO:0000256" key="16">
    <source>
        <dbReference type="ARBA" id="ARBA00022723"/>
    </source>
</evidence>
<dbReference type="GO" id="GO:0061630">
    <property type="term" value="F:ubiquitin protein ligase activity"/>
    <property type="evidence" value="ECO:0007669"/>
    <property type="project" value="UniProtKB-EC"/>
</dbReference>
<evidence type="ECO:0000256" key="25">
    <source>
        <dbReference type="ARBA" id="ARBA00023180"/>
    </source>
</evidence>
<dbReference type="InterPro" id="IPR039398">
    <property type="entry name" value="Deltex_fam"/>
</dbReference>
<dbReference type="FunFam" id="3.30.720.50:FF:000005">
    <property type="entry name" value="Probable E3 ubiquitin-protein ligase DTX2"/>
    <property type="match status" value="1"/>
</dbReference>
<dbReference type="PANTHER" id="PTHR12622">
    <property type="entry name" value="DELTEX-RELATED"/>
    <property type="match status" value="1"/>
</dbReference>
<feature type="compositionally biased region" description="Low complexity" evidence="33">
    <location>
        <begin position="765"/>
        <end position="780"/>
    </location>
</feature>
<evidence type="ECO:0000256" key="9">
    <source>
        <dbReference type="ARBA" id="ARBA00022475"/>
    </source>
</evidence>
<dbReference type="Pfam" id="PF23344">
    <property type="entry name" value="ZP-N"/>
    <property type="match status" value="1"/>
</dbReference>
<comment type="subcellular location">
    <subcellularLocation>
        <location evidence="2">Cell membrane</location>
        <topology evidence="2">Single-pass type I membrane protein</topology>
    </subcellularLocation>
    <subcellularLocation>
        <location evidence="3">Cytoplasm</location>
    </subcellularLocation>
    <subcellularLocation>
        <location evidence="27">Zona pellucida</location>
    </subcellularLocation>
</comment>
<evidence type="ECO:0000259" key="35">
    <source>
        <dbReference type="PROSITE" id="PS50089"/>
    </source>
</evidence>
<dbReference type="CDD" id="cd09633">
    <property type="entry name" value="Deltex_C"/>
    <property type="match status" value="1"/>
</dbReference>
<evidence type="ECO:0000256" key="33">
    <source>
        <dbReference type="SAM" id="MobiDB-lite"/>
    </source>
</evidence>
<feature type="domain" description="WWE" evidence="36">
    <location>
        <begin position="473"/>
        <end position="562"/>
    </location>
</feature>
<keyword evidence="22" id="KW-1133">Transmembrane helix</keyword>
<feature type="domain" description="WWE" evidence="36">
    <location>
        <begin position="563"/>
        <end position="639"/>
    </location>
</feature>
<name>A0AAD4TRG0_OVIAM</name>
<dbReference type="FunFam" id="3.30.40.10:FF:000097">
    <property type="entry name" value="E3 ubiquitin-protein ligase DTX4"/>
    <property type="match status" value="1"/>
</dbReference>
<feature type="region of interest" description="Disordered" evidence="33">
    <location>
        <begin position="751"/>
        <end position="788"/>
    </location>
</feature>
<dbReference type="PRINTS" id="PR00023">
    <property type="entry name" value="ZPELLUCIDA"/>
</dbReference>
<evidence type="ECO:0000256" key="6">
    <source>
        <dbReference type="ARBA" id="ARBA00009413"/>
    </source>
</evidence>
<dbReference type="EC" id="2.3.2.27" evidence="7"/>
<evidence type="ECO:0000256" key="26">
    <source>
        <dbReference type="ARBA" id="ARBA00023279"/>
    </source>
</evidence>
<dbReference type="Pfam" id="PF18102">
    <property type="entry name" value="DTC"/>
    <property type="match status" value="1"/>
</dbReference>
<dbReference type="Gene3D" id="2.60.40.4100">
    <property type="entry name" value="Zona pellucida, ZP-C domain"/>
    <property type="match status" value="1"/>
</dbReference>
<evidence type="ECO:0000256" key="34">
    <source>
        <dbReference type="SAM" id="SignalP"/>
    </source>
</evidence>
<keyword evidence="39" id="KW-1185">Reference proteome</keyword>
<sequence length="1084" mass="119761">MGPRSRLFLCFLLWGSTELCSPQPFWDDETERFRPSKPPTVMVECQEAQLVVTVDKDLFGTGKLIRPADLTLGPDNCEPLASTDTDGVVRFSVGLHECGNILQVTDDALVYSTFLLHSPRPAGNLSILRTNRVEVPIECHYPRHGNVSSWAIQPTWVPFRTTVFSEEKLVFSLRLMEENWSAEKMTPAFQLGDRAHLQAQVHTGSHVPLRLFVDHCVATLTPDWSTSPYHTIVDFHGCLVDGLTDASSAFKAPRPRPEILQFTVDVFHFANDSRNMIYITCHLKVTPVDRVPDQLNKACSFSKSSNRWSPVEGPTDICRCCSKGRCGISGRSMRLSHREGQPVPRRSRRQDLSYQFRQHLSQHSSGNTLAVQWLGPPTVLEAVGRGPKKMGITSISLRRFRWESTQVIPPKDLVSSSRRHGLCQLSTEKRERERPERTVEDRCNAVEVDERVFSRKRAQHGILEVFNWVAKWVGCQVYTSPVAVAVWEWQDGLGTWHPYSAAVCSYIEQQFVQQKGQRFGLGSLAHSIPLGQADPSLAPYIIDLPSWTQFRQDTGTMRAVRRHLFPQHSAPGRGVIWEWLGDDNSWTAYEASVCDYLEQQVARGNQLVDLAPLGYNYTVNYATHTQTNKTSSFCRSVRRQAGPPYPVTTIIAPPGHTGVACSCQQCLSGGTTGPVSGRYRHSMTNLPAYPVPQPPHRTAIVWGTHQAFAPYNKPSLSGARSAPRLNTTNPWAGAPSSLGSMPLCRSSLSHLALQHQPSGPSATRAASASLPSGPASSPQSVPATVPMKMPKPSRVQQALAGMTSILMSAIGLPVCLSCAPQPASPPASCLASKSHSSVKRLRKMSMKGGSPKPEPEQVIRNYTEELKTAPEEDCTICMEKLSVASGYSDVTDSKTIGPMAVGCLAKCSHTFHLLCLLAMYCNGNKDGSLQCPSCKTIYGEKTGTQPRGKMEVFTFQMSLPGHEDCGTILIVYNIPHGIQGPEHPNPGKPFTARGFPRQCYLPNNAQGRKVLELLKVAWKRRLIFTVGTSSTTGETDTVVWNEIHHKTEMDRNVTGHGYPDPNYLQNVLAELAAQGVTEDCLEQQ</sequence>
<dbReference type="InterPro" id="IPR018123">
    <property type="entry name" value="WWE-dom_subgr"/>
</dbReference>
<evidence type="ECO:0000259" key="37">
    <source>
        <dbReference type="PROSITE" id="PS51034"/>
    </source>
</evidence>
<accession>A0AAD4TRG0</accession>
<organism evidence="38 39">
    <name type="scientific">Ovis ammon polii</name>
    <dbReference type="NCBI Taxonomy" id="230172"/>
    <lineage>
        <taxon>Eukaryota</taxon>
        <taxon>Metazoa</taxon>
        <taxon>Chordata</taxon>
        <taxon>Craniata</taxon>
        <taxon>Vertebrata</taxon>
        <taxon>Euteleostomi</taxon>
        <taxon>Mammalia</taxon>
        <taxon>Eutheria</taxon>
        <taxon>Laurasiatheria</taxon>
        <taxon>Artiodactyla</taxon>
        <taxon>Ruminantia</taxon>
        <taxon>Pecora</taxon>
        <taxon>Bovidae</taxon>
        <taxon>Caprinae</taxon>
        <taxon>Ovis</taxon>
    </lineage>
</organism>
<evidence type="ECO:0000256" key="2">
    <source>
        <dbReference type="ARBA" id="ARBA00004251"/>
    </source>
</evidence>
<dbReference type="GO" id="GO:0007338">
    <property type="term" value="P:single fertilization"/>
    <property type="evidence" value="ECO:0007669"/>
    <property type="project" value="UniProtKB-KW"/>
</dbReference>
<keyword evidence="19 32" id="KW-0863">Zinc-finger</keyword>
<evidence type="ECO:0000256" key="18">
    <source>
        <dbReference type="ARBA" id="ARBA00022737"/>
    </source>
</evidence>
<evidence type="ECO:0000256" key="13">
    <source>
        <dbReference type="ARBA" id="ARBA00022679"/>
    </source>
</evidence>
<keyword evidence="14" id="KW-0165">Cleavage on pair of basic residues</keyword>
<dbReference type="GO" id="GO:0008270">
    <property type="term" value="F:zinc ion binding"/>
    <property type="evidence" value="ECO:0007669"/>
    <property type="project" value="UniProtKB-KW"/>
</dbReference>
<comment type="catalytic activity">
    <reaction evidence="1">
        <text>S-ubiquitinyl-[E2 ubiquitin-conjugating enzyme]-L-cysteine + [acceptor protein]-L-lysine = [E2 ubiquitin-conjugating enzyme]-L-cysteine + N(6)-ubiquitinyl-[acceptor protein]-L-lysine.</text>
        <dbReference type="EC" id="2.3.2.27"/>
    </reaction>
</comment>
<dbReference type="InterPro" id="IPR037197">
    <property type="entry name" value="WWE_dom_sf"/>
</dbReference>
<evidence type="ECO:0000256" key="21">
    <source>
        <dbReference type="ARBA" id="ARBA00022976"/>
    </source>
</evidence>
<keyword evidence="15" id="KW-0812">Transmembrane</keyword>
<dbReference type="InterPro" id="IPR055355">
    <property type="entry name" value="ZP-C"/>
</dbReference>
<feature type="domain" description="ZP" evidence="37">
    <location>
        <begin position="44"/>
        <end position="306"/>
    </location>
</feature>
<evidence type="ECO:0000256" key="32">
    <source>
        <dbReference type="PROSITE-ProRule" id="PRU00175"/>
    </source>
</evidence>
<dbReference type="InterPro" id="IPR004170">
    <property type="entry name" value="WWE_dom"/>
</dbReference>
<evidence type="ECO:0000256" key="4">
    <source>
        <dbReference type="ARBA" id="ARBA00004906"/>
    </source>
</evidence>
<evidence type="ECO:0000256" key="28">
    <source>
        <dbReference type="ARBA" id="ARBA00029712"/>
    </source>
</evidence>